<reference evidence="2" key="1">
    <citation type="journal article" date="2023" name="Nat. Plants">
        <title>Single-cell RNA sequencing provides a high-resolution roadmap for understanding the multicellular compartmentation of specialized metabolism.</title>
        <authorList>
            <person name="Sun S."/>
            <person name="Shen X."/>
            <person name="Li Y."/>
            <person name="Li Y."/>
            <person name="Wang S."/>
            <person name="Li R."/>
            <person name="Zhang H."/>
            <person name="Shen G."/>
            <person name="Guo B."/>
            <person name="Wei J."/>
            <person name="Xu J."/>
            <person name="St-Pierre B."/>
            <person name="Chen S."/>
            <person name="Sun C."/>
        </authorList>
    </citation>
    <scope>NUCLEOTIDE SEQUENCE [LARGE SCALE GENOMIC DNA]</scope>
</reference>
<proteinExistence type="predicted"/>
<evidence type="ECO:0000313" key="1">
    <source>
        <dbReference type="EMBL" id="KAI5654081.1"/>
    </source>
</evidence>
<organism evidence="1 2">
    <name type="scientific">Catharanthus roseus</name>
    <name type="common">Madagascar periwinkle</name>
    <name type="synonym">Vinca rosea</name>
    <dbReference type="NCBI Taxonomy" id="4058"/>
    <lineage>
        <taxon>Eukaryota</taxon>
        <taxon>Viridiplantae</taxon>
        <taxon>Streptophyta</taxon>
        <taxon>Embryophyta</taxon>
        <taxon>Tracheophyta</taxon>
        <taxon>Spermatophyta</taxon>
        <taxon>Magnoliopsida</taxon>
        <taxon>eudicotyledons</taxon>
        <taxon>Gunneridae</taxon>
        <taxon>Pentapetalae</taxon>
        <taxon>asterids</taxon>
        <taxon>lamiids</taxon>
        <taxon>Gentianales</taxon>
        <taxon>Apocynaceae</taxon>
        <taxon>Rauvolfioideae</taxon>
        <taxon>Vinceae</taxon>
        <taxon>Catharanthinae</taxon>
        <taxon>Catharanthus</taxon>
    </lineage>
</organism>
<protein>
    <submittedName>
        <fullName evidence="1">Uncharacterized protein</fullName>
    </submittedName>
</protein>
<accession>A0ACC0A0I9</accession>
<gene>
    <name evidence="1" type="ORF">M9H77_31268</name>
</gene>
<evidence type="ECO:0000313" key="2">
    <source>
        <dbReference type="Proteomes" id="UP001060085"/>
    </source>
</evidence>
<dbReference type="Proteomes" id="UP001060085">
    <property type="component" value="Linkage Group LG07"/>
</dbReference>
<sequence length="158" mass="18668">MFQTLDLLDLLFELEKGQKFLLSSFLKDIDVNLFLDLQEFNTFNRASFWRTLVNFEWLLNSPLRSFLSLNFFVYSSFSYHGLFKEICYLWNSYGVEPLVNKPDALFAYPLLRMDLRMNPFKGGADGMTQDAQETVELCKIQSQKPRLGERRRKPKKQV</sequence>
<name>A0ACC0A0I9_CATRO</name>
<comment type="caution">
    <text evidence="1">The sequence shown here is derived from an EMBL/GenBank/DDBJ whole genome shotgun (WGS) entry which is preliminary data.</text>
</comment>
<dbReference type="EMBL" id="CM044707">
    <property type="protein sequence ID" value="KAI5654081.1"/>
    <property type="molecule type" value="Genomic_DNA"/>
</dbReference>
<keyword evidence="2" id="KW-1185">Reference proteome</keyword>